<dbReference type="AlphaFoldDB" id="A0A545UCX8"/>
<protein>
    <submittedName>
        <fullName evidence="1">DUF692 domain-containing protein</fullName>
    </submittedName>
</protein>
<reference evidence="1 2" key="1">
    <citation type="submission" date="2019-07" db="EMBL/GenBank/DDBJ databases">
        <title>Draft genome for Aliikangiella sp. M105.</title>
        <authorList>
            <person name="Wang G."/>
        </authorList>
    </citation>
    <scope>NUCLEOTIDE SEQUENCE [LARGE SCALE GENOMIC DNA]</scope>
    <source>
        <strain evidence="1 2">M105</strain>
    </source>
</reference>
<name>A0A545UCX8_9GAMM</name>
<dbReference type="NCBIfam" id="NF003818">
    <property type="entry name" value="PRK05409.1"/>
    <property type="match status" value="1"/>
</dbReference>
<sequence length="307" mass="34777">MKIAIDSRKQDEFNESLPMSSRYLANSIASGSVGLGLREVHINQIIHQEHPVPWFELLVDNWFARGGFVNAALIGIAERYPLTLHGVGLSLGSVNPLNWDYLAKVKYVLETTNACWYSEHCSFSSFANQQVPDLLPIPYTEEALNHLASRISQVQDYLQQPILIENASSYIQCSSNEMSEPTFLKQLVELTGCYLLLDINNVYVSSQNHGWCAHRYLEEIPNDKVREIHLGGYYQHHSVLIDSHSCAPSDSVWALYQYYLANFRNDVPTLIEWDNDLPTFSALVAIQQKALGMIKQAQSKVEPKICD</sequence>
<dbReference type="InterPro" id="IPR007801">
    <property type="entry name" value="MbnB/TglH/ChrH"/>
</dbReference>
<accession>A0A545UCX8</accession>
<keyword evidence="2" id="KW-1185">Reference proteome</keyword>
<proteinExistence type="predicted"/>
<dbReference type="Proteomes" id="UP000315439">
    <property type="component" value="Unassembled WGS sequence"/>
</dbReference>
<dbReference type="Gene3D" id="3.20.20.150">
    <property type="entry name" value="Divalent-metal-dependent TIM barrel enzymes"/>
    <property type="match status" value="1"/>
</dbReference>
<dbReference type="EMBL" id="VIKS01000008">
    <property type="protein sequence ID" value="TQV87319.1"/>
    <property type="molecule type" value="Genomic_DNA"/>
</dbReference>
<organism evidence="1 2">
    <name type="scientific">Aliikangiella coralliicola</name>
    <dbReference type="NCBI Taxonomy" id="2592383"/>
    <lineage>
        <taxon>Bacteria</taxon>
        <taxon>Pseudomonadati</taxon>
        <taxon>Pseudomonadota</taxon>
        <taxon>Gammaproteobacteria</taxon>
        <taxon>Oceanospirillales</taxon>
        <taxon>Pleioneaceae</taxon>
        <taxon>Aliikangiella</taxon>
    </lineage>
</organism>
<comment type="caution">
    <text evidence="1">The sequence shown here is derived from an EMBL/GenBank/DDBJ whole genome shotgun (WGS) entry which is preliminary data.</text>
</comment>
<dbReference type="RefSeq" id="WP_142893940.1">
    <property type="nucleotide sequence ID" value="NZ_ML660164.1"/>
</dbReference>
<dbReference type="PANTHER" id="PTHR42194">
    <property type="entry name" value="UPF0276 PROTEIN HI_1600"/>
    <property type="match status" value="1"/>
</dbReference>
<evidence type="ECO:0000313" key="1">
    <source>
        <dbReference type="EMBL" id="TQV87319.1"/>
    </source>
</evidence>
<evidence type="ECO:0000313" key="2">
    <source>
        <dbReference type="Proteomes" id="UP000315439"/>
    </source>
</evidence>
<dbReference type="PANTHER" id="PTHR42194:SF1">
    <property type="entry name" value="UPF0276 PROTEIN HI_1600"/>
    <property type="match status" value="1"/>
</dbReference>
<gene>
    <name evidence="1" type="ORF">FLL46_12785</name>
</gene>
<dbReference type="Pfam" id="PF05114">
    <property type="entry name" value="MbnB_TglH_ChrH"/>
    <property type="match status" value="1"/>
</dbReference>
<dbReference type="OrthoDB" id="9763101at2"/>